<dbReference type="EMBL" id="CAMXCT030000990">
    <property type="protein sequence ID" value="CAL4772745.1"/>
    <property type="molecule type" value="Genomic_DNA"/>
</dbReference>
<evidence type="ECO:0000256" key="2">
    <source>
        <dbReference type="ARBA" id="ARBA00023002"/>
    </source>
</evidence>
<evidence type="ECO:0000313" key="7">
    <source>
        <dbReference type="EMBL" id="CAL4772745.1"/>
    </source>
</evidence>
<protein>
    <submittedName>
        <fullName evidence="7">Protochlorophyllide reductase</fullName>
    </submittedName>
</protein>
<dbReference type="Gene3D" id="3.40.50.720">
    <property type="entry name" value="NAD(P)-binding Rossmann-like Domain"/>
    <property type="match status" value="1"/>
</dbReference>
<dbReference type="PANTHER" id="PTHR24320:SF152">
    <property type="entry name" value="SHORT-CHAIN DEHYDROGENASE_REDUCTASE FAMILY PROTEIN"/>
    <property type="match status" value="1"/>
</dbReference>
<dbReference type="InterPro" id="IPR036291">
    <property type="entry name" value="NAD(P)-bd_dom_sf"/>
</dbReference>
<feature type="compositionally biased region" description="Basic and acidic residues" evidence="4">
    <location>
        <begin position="467"/>
        <end position="483"/>
    </location>
</feature>
<comment type="caution">
    <text evidence="6">The sequence shown here is derived from an EMBL/GenBank/DDBJ whole genome shotgun (WGS) entry which is preliminary data.</text>
</comment>
<dbReference type="Pfam" id="PF00106">
    <property type="entry name" value="adh_short"/>
    <property type="match status" value="1"/>
</dbReference>
<organism evidence="6">
    <name type="scientific">Cladocopium goreaui</name>
    <dbReference type="NCBI Taxonomy" id="2562237"/>
    <lineage>
        <taxon>Eukaryota</taxon>
        <taxon>Sar</taxon>
        <taxon>Alveolata</taxon>
        <taxon>Dinophyceae</taxon>
        <taxon>Suessiales</taxon>
        <taxon>Symbiodiniaceae</taxon>
        <taxon>Cladocopium</taxon>
    </lineage>
</organism>
<feature type="region of interest" description="Disordered" evidence="4">
    <location>
        <begin position="400"/>
        <end position="419"/>
    </location>
</feature>
<dbReference type="EMBL" id="CAMXCT020000990">
    <property type="protein sequence ID" value="CAL1138808.1"/>
    <property type="molecule type" value="Genomic_DNA"/>
</dbReference>
<sequence>MLPFRLCLWFIMSTAAGSTKPLAIVTGANTGIGFHTAEALAERGFHVILACRSLERGENALAAAQGKGSAELRRLDLSSFASVQAFAADLGILGRPVELLVCNAGLNSASANQEPDGQLSEDKVDVLYQTNYLSHFLLTLLLLPLLRRARGRVINISSVVHRSASLDDFEITTRIREPYVSLYGLSKLAQIVSSYALHARYGEEVAFHCVNPGGVGSDIWRGYAGWQQKLFSSILISPKTAASTVVAACTAKEAAAPCRPRYWNGYLGADRSALLEFWSPFPAREALVESQPAQDHQDPKLAEELWEQSLSEIRAAGVEMQYERAERQLLAANMERQRLNGLAQHLAHLALQRSAAQLGAAQRRWSKAERQRQAAATLQEEAKALGEASFTEMQAFKALPSVEPGTPQPKRPRTAPDTAPAALQDTALEEESKRRQAAAELYAQARLHRDLEMAVEQARKQLQRRHLANEHRAEAEVARRENEELQSSLASRRPEGPPPGHVAFALRSALACWSKRRRLCEQVLNGVAAAGLQNAAEESGLVTDESCGQQLPPGRFDPVLGRMPVLPEDDPTEALDSAW</sequence>
<gene>
    <name evidence="6" type="ORF">C1SCF055_LOCUS12880</name>
</gene>
<feature type="region of interest" description="Disordered" evidence="4">
    <location>
        <begin position="555"/>
        <end position="579"/>
    </location>
</feature>
<dbReference type="OrthoDB" id="1274115at2759"/>
<dbReference type="InterPro" id="IPR002347">
    <property type="entry name" value="SDR_fam"/>
</dbReference>
<reference evidence="7 8" key="2">
    <citation type="submission" date="2024-05" db="EMBL/GenBank/DDBJ databases">
        <authorList>
            <person name="Chen Y."/>
            <person name="Shah S."/>
            <person name="Dougan E. K."/>
            <person name="Thang M."/>
            <person name="Chan C."/>
        </authorList>
    </citation>
    <scope>NUCLEOTIDE SEQUENCE [LARGE SCALE GENOMIC DNA]</scope>
</reference>
<evidence type="ECO:0000256" key="4">
    <source>
        <dbReference type="SAM" id="MobiDB-lite"/>
    </source>
</evidence>
<dbReference type="EMBL" id="CAMXCT010000990">
    <property type="protein sequence ID" value="CAI3985433.1"/>
    <property type="molecule type" value="Genomic_DNA"/>
</dbReference>
<feature type="coiled-coil region" evidence="3">
    <location>
        <begin position="315"/>
        <end position="342"/>
    </location>
</feature>
<feature type="region of interest" description="Disordered" evidence="4">
    <location>
        <begin position="465"/>
        <end position="498"/>
    </location>
</feature>
<evidence type="ECO:0000313" key="6">
    <source>
        <dbReference type="EMBL" id="CAI3985433.1"/>
    </source>
</evidence>
<proteinExistence type="inferred from homology"/>
<keyword evidence="3" id="KW-0175">Coiled coil</keyword>
<keyword evidence="5" id="KW-0732">Signal</keyword>
<keyword evidence="8" id="KW-1185">Reference proteome</keyword>
<dbReference type="Proteomes" id="UP001152797">
    <property type="component" value="Unassembled WGS sequence"/>
</dbReference>
<dbReference type="AlphaFoldDB" id="A0A9P1C7A2"/>
<evidence type="ECO:0000256" key="1">
    <source>
        <dbReference type="ARBA" id="ARBA00006484"/>
    </source>
</evidence>
<dbReference type="PRINTS" id="PR00081">
    <property type="entry name" value="GDHRDH"/>
</dbReference>
<evidence type="ECO:0000256" key="3">
    <source>
        <dbReference type="SAM" id="Coils"/>
    </source>
</evidence>
<accession>A0A9P1C7A2</accession>
<name>A0A9P1C7A2_9DINO</name>
<reference evidence="6" key="1">
    <citation type="submission" date="2022-10" db="EMBL/GenBank/DDBJ databases">
        <authorList>
            <person name="Chen Y."/>
            <person name="Dougan E. K."/>
            <person name="Chan C."/>
            <person name="Rhodes N."/>
            <person name="Thang M."/>
        </authorList>
    </citation>
    <scope>NUCLEOTIDE SEQUENCE</scope>
</reference>
<feature type="signal peptide" evidence="5">
    <location>
        <begin position="1"/>
        <end position="16"/>
    </location>
</feature>
<dbReference type="PANTHER" id="PTHR24320">
    <property type="entry name" value="RETINOL DEHYDROGENASE"/>
    <property type="match status" value="1"/>
</dbReference>
<keyword evidence="2" id="KW-0560">Oxidoreductase</keyword>
<feature type="chain" id="PRO_5043270188" evidence="5">
    <location>
        <begin position="17"/>
        <end position="579"/>
    </location>
</feature>
<comment type="similarity">
    <text evidence="1">Belongs to the short-chain dehydrogenases/reductases (SDR) family.</text>
</comment>
<evidence type="ECO:0000313" key="8">
    <source>
        <dbReference type="Proteomes" id="UP001152797"/>
    </source>
</evidence>
<dbReference type="GO" id="GO:0016491">
    <property type="term" value="F:oxidoreductase activity"/>
    <property type="evidence" value="ECO:0007669"/>
    <property type="project" value="UniProtKB-KW"/>
</dbReference>
<dbReference type="SUPFAM" id="SSF51735">
    <property type="entry name" value="NAD(P)-binding Rossmann-fold domains"/>
    <property type="match status" value="1"/>
</dbReference>
<evidence type="ECO:0000256" key="5">
    <source>
        <dbReference type="SAM" id="SignalP"/>
    </source>
</evidence>